<keyword evidence="1" id="KW-1133">Transmembrane helix</keyword>
<name>A0A2I0WRR0_9ASPA</name>
<evidence type="ECO:0000256" key="1">
    <source>
        <dbReference type="SAM" id="Phobius"/>
    </source>
</evidence>
<feature type="transmembrane region" description="Helical" evidence="1">
    <location>
        <begin position="48"/>
        <end position="67"/>
    </location>
</feature>
<evidence type="ECO:0000313" key="3">
    <source>
        <dbReference type="Proteomes" id="UP000233837"/>
    </source>
</evidence>
<dbReference type="AlphaFoldDB" id="A0A2I0WRR0"/>
<evidence type="ECO:0000313" key="2">
    <source>
        <dbReference type="EMBL" id="PKU78333.1"/>
    </source>
</evidence>
<sequence length="111" mass="12318">MGAVIGDAKEVEKLYEYGERLNEAKDKAQVSSSSVFSVHQFPFEFLGFWLRVYCLIAGVLASAFRMLDVACQRLRGDFKRCKKWQHKGQATSGAANSEVLQVFSGAGQASY</sequence>
<dbReference type="Proteomes" id="UP000233837">
    <property type="component" value="Unassembled WGS sequence"/>
</dbReference>
<protein>
    <submittedName>
        <fullName evidence="2">Uncharacterized protein</fullName>
    </submittedName>
</protein>
<keyword evidence="3" id="KW-1185">Reference proteome</keyword>
<keyword evidence="1" id="KW-0472">Membrane</keyword>
<reference evidence="2 3" key="1">
    <citation type="journal article" date="2016" name="Sci. Rep.">
        <title>The Dendrobium catenatum Lindl. genome sequence provides insights into polysaccharide synthase, floral development and adaptive evolution.</title>
        <authorList>
            <person name="Zhang G.Q."/>
            <person name="Xu Q."/>
            <person name="Bian C."/>
            <person name="Tsai W.C."/>
            <person name="Yeh C.M."/>
            <person name="Liu K.W."/>
            <person name="Yoshida K."/>
            <person name="Zhang L.S."/>
            <person name="Chang S.B."/>
            <person name="Chen F."/>
            <person name="Shi Y."/>
            <person name="Su Y.Y."/>
            <person name="Zhang Y.Q."/>
            <person name="Chen L.J."/>
            <person name="Yin Y."/>
            <person name="Lin M."/>
            <person name="Huang H."/>
            <person name="Deng H."/>
            <person name="Wang Z.W."/>
            <person name="Zhu S.L."/>
            <person name="Zhao X."/>
            <person name="Deng C."/>
            <person name="Niu S.C."/>
            <person name="Huang J."/>
            <person name="Wang M."/>
            <person name="Liu G.H."/>
            <person name="Yang H.J."/>
            <person name="Xiao X.J."/>
            <person name="Hsiao Y.Y."/>
            <person name="Wu W.L."/>
            <person name="Chen Y.Y."/>
            <person name="Mitsuda N."/>
            <person name="Ohme-Takagi M."/>
            <person name="Luo Y.B."/>
            <person name="Van de Peer Y."/>
            <person name="Liu Z.J."/>
        </authorList>
    </citation>
    <scope>NUCLEOTIDE SEQUENCE [LARGE SCALE GENOMIC DNA]</scope>
    <source>
        <tissue evidence="2">The whole plant</tissue>
    </source>
</reference>
<proteinExistence type="predicted"/>
<reference evidence="2 3" key="2">
    <citation type="journal article" date="2017" name="Nature">
        <title>The Apostasia genome and the evolution of orchids.</title>
        <authorList>
            <person name="Zhang G.Q."/>
            <person name="Liu K.W."/>
            <person name="Li Z."/>
            <person name="Lohaus R."/>
            <person name="Hsiao Y.Y."/>
            <person name="Niu S.C."/>
            <person name="Wang J.Y."/>
            <person name="Lin Y.C."/>
            <person name="Xu Q."/>
            <person name="Chen L.J."/>
            <person name="Yoshida K."/>
            <person name="Fujiwara S."/>
            <person name="Wang Z.W."/>
            <person name="Zhang Y.Q."/>
            <person name="Mitsuda N."/>
            <person name="Wang M."/>
            <person name="Liu G.H."/>
            <person name="Pecoraro L."/>
            <person name="Huang H.X."/>
            <person name="Xiao X.J."/>
            <person name="Lin M."/>
            <person name="Wu X.Y."/>
            <person name="Wu W.L."/>
            <person name="Chen Y.Y."/>
            <person name="Chang S.B."/>
            <person name="Sakamoto S."/>
            <person name="Ohme-Takagi M."/>
            <person name="Yagi M."/>
            <person name="Zeng S.J."/>
            <person name="Shen C.Y."/>
            <person name="Yeh C.M."/>
            <person name="Luo Y.B."/>
            <person name="Tsai W.C."/>
            <person name="Van de Peer Y."/>
            <person name="Liu Z.J."/>
        </authorList>
    </citation>
    <scope>NUCLEOTIDE SEQUENCE [LARGE SCALE GENOMIC DNA]</scope>
    <source>
        <tissue evidence="2">The whole plant</tissue>
    </source>
</reference>
<organism evidence="2 3">
    <name type="scientific">Dendrobium catenatum</name>
    <dbReference type="NCBI Taxonomy" id="906689"/>
    <lineage>
        <taxon>Eukaryota</taxon>
        <taxon>Viridiplantae</taxon>
        <taxon>Streptophyta</taxon>
        <taxon>Embryophyta</taxon>
        <taxon>Tracheophyta</taxon>
        <taxon>Spermatophyta</taxon>
        <taxon>Magnoliopsida</taxon>
        <taxon>Liliopsida</taxon>
        <taxon>Asparagales</taxon>
        <taxon>Orchidaceae</taxon>
        <taxon>Epidendroideae</taxon>
        <taxon>Malaxideae</taxon>
        <taxon>Dendrobiinae</taxon>
        <taxon>Dendrobium</taxon>
    </lineage>
</organism>
<keyword evidence="1" id="KW-0812">Transmembrane</keyword>
<accession>A0A2I0WRR0</accession>
<gene>
    <name evidence="2" type="ORF">MA16_Dca008958</name>
</gene>
<dbReference type="EMBL" id="KZ502458">
    <property type="protein sequence ID" value="PKU78333.1"/>
    <property type="molecule type" value="Genomic_DNA"/>
</dbReference>